<evidence type="ECO:0000256" key="3">
    <source>
        <dbReference type="ARBA" id="ARBA00023163"/>
    </source>
</evidence>
<keyword evidence="6" id="KW-1185">Reference proteome</keyword>
<dbReference type="CDD" id="cd07377">
    <property type="entry name" value="WHTH_GntR"/>
    <property type="match status" value="1"/>
</dbReference>
<dbReference type="RefSeq" id="WP_153925862.1">
    <property type="nucleotide sequence ID" value="NZ_JACRWE010000001.1"/>
</dbReference>
<dbReference type="Gene3D" id="1.10.10.10">
    <property type="entry name" value="Winged helix-like DNA-binding domain superfamily/Winged helix DNA-binding domain"/>
    <property type="match status" value="1"/>
</dbReference>
<name>A0ABR7JLJ1_9FIRM</name>
<dbReference type="PROSITE" id="PS50949">
    <property type="entry name" value="HTH_GNTR"/>
    <property type="match status" value="1"/>
</dbReference>
<evidence type="ECO:0000259" key="4">
    <source>
        <dbReference type="PROSITE" id="PS50949"/>
    </source>
</evidence>
<dbReference type="Proteomes" id="UP000609849">
    <property type="component" value="Unassembled WGS sequence"/>
</dbReference>
<feature type="domain" description="HTH gntR-type" evidence="4">
    <location>
        <begin position="11"/>
        <end position="79"/>
    </location>
</feature>
<evidence type="ECO:0000256" key="2">
    <source>
        <dbReference type="ARBA" id="ARBA00023125"/>
    </source>
</evidence>
<dbReference type="InterPro" id="IPR000524">
    <property type="entry name" value="Tscrpt_reg_HTH_GntR"/>
</dbReference>
<dbReference type="SUPFAM" id="SSF46785">
    <property type="entry name" value="Winged helix' DNA-binding domain"/>
    <property type="match status" value="1"/>
</dbReference>
<dbReference type="SMART" id="SM00345">
    <property type="entry name" value="HTH_GNTR"/>
    <property type="match status" value="1"/>
</dbReference>
<dbReference type="EMBL" id="JACRWE010000001">
    <property type="protein sequence ID" value="MBC5995774.1"/>
    <property type="molecule type" value="Genomic_DNA"/>
</dbReference>
<keyword evidence="1" id="KW-0805">Transcription regulation</keyword>
<comment type="caution">
    <text evidence="5">The sequence shown here is derived from an EMBL/GenBank/DDBJ whole genome shotgun (WGS) entry which is preliminary data.</text>
</comment>
<proteinExistence type="predicted"/>
<dbReference type="InterPro" id="IPR036388">
    <property type="entry name" value="WH-like_DNA-bd_sf"/>
</dbReference>
<keyword evidence="2" id="KW-0238">DNA-binding</keyword>
<dbReference type="Pfam" id="PF00392">
    <property type="entry name" value="GntR"/>
    <property type="match status" value="1"/>
</dbReference>
<evidence type="ECO:0000313" key="5">
    <source>
        <dbReference type="EMBL" id="MBC5995774.1"/>
    </source>
</evidence>
<sequence length="123" mass="13814">MKIIISNSSDTTIYGQIANQIKGAIISNELKPGDLLPSIRALARDLNISVITTKRAYEELQKQGFIDIVPGKGTFVAGFNKEIIFEEKIKEIENKIEEIIEISKIIDVSKKEIIEIFNCLYEG</sequence>
<accession>A0ABR7JLJ1</accession>
<keyword evidence="3" id="KW-0804">Transcription</keyword>
<protein>
    <submittedName>
        <fullName evidence="5">GntR family transcriptional regulator</fullName>
    </submittedName>
</protein>
<reference evidence="5 6" key="1">
    <citation type="submission" date="2020-08" db="EMBL/GenBank/DDBJ databases">
        <authorList>
            <person name="Liu C."/>
            <person name="Sun Q."/>
        </authorList>
    </citation>
    <scope>NUCLEOTIDE SEQUENCE [LARGE SCALE GENOMIC DNA]</scope>
    <source>
        <strain evidence="5 6">NSJ-18</strain>
    </source>
</reference>
<organism evidence="5 6">
    <name type="scientific">Romboutsia faecis</name>
    <dbReference type="NCBI Taxonomy" id="2764597"/>
    <lineage>
        <taxon>Bacteria</taxon>
        <taxon>Bacillati</taxon>
        <taxon>Bacillota</taxon>
        <taxon>Clostridia</taxon>
        <taxon>Peptostreptococcales</taxon>
        <taxon>Peptostreptococcaceae</taxon>
        <taxon>Romboutsia</taxon>
    </lineage>
</organism>
<dbReference type="PANTHER" id="PTHR38445">
    <property type="entry name" value="HTH-TYPE TRANSCRIPTIONAL REPRESSOR YTRA"/>
    <property type="match status" value="1"/>
</dbReference>
<evidence type="ECO:0000256" key="1">
    <source>
        <dbReference type="ARBA" id="ARBA00023015"/>
    </source>
</evidence>
<dbReference type="PANTHER" id="PTHR38445:SF7">
    <property type="entry name" value="GNTR-FAMILY TRANSCRIPTIONAL REGULATOR"/>
    <property type="match status" value="1"/>
</dbReference>
<evidence type="ECO:0000313" key="6">
    <source>
        <dbReference type="Proteomes" id="UP000609849"/>
    </source>
</evidence>
<gene>
    <name evidence="5" type="ORF">H8923_03285</name>
</gene>
<dbReference type="InterPro" id="IPR036390">
    <property type="entry name" value="WH_DNA-bd_sf"/>
</dbReference>